<keyword evidence="6 8" id="KW-1133">Transmembrane helix</keyword>
<evidence type="ECO:0000256" key="6">
    <source>
        <dbReference type="ARBA" id="ARBA00022989"/>
    </source>
</evidence>
<dbReference type="PANTHER" id="PTHR23502:SF132">
    <property type="entry name" value="POLYAMINE TRANSPORTER 2-RELATED"/>
    <property type="match status" value="1"/>
</dbReference>
<gene>
    <name evidence="10" type="ORF">HS961_11095</name>
</gene>
<proteinExistence type="inferred from homology"/>
<dbReference type="InterPro" id="IPR004812">
    <property type="entry name" value="Efflux_drug-R_Bcr/CmlA"/>
</dbReference>
<dbReference type="PROSITE" id="PS50850">
    <property type="entry name" value="MFS"/>
    <property type="match status" value="1"/>
</dbReference>
<keyword evidence="5 8" id="KW-0812">Transmembrane</keyword>
<dbReference type="InterPro" id="IPR036259">
    <property type="entry name" value="MFS_trans_sf"/>
</dbReference>
<sequence length="407" mass="41645">MTQDSNPPGSGLRFAASLALIAVLGPSATDMYLASMPEIAAELAVPYAQVQLTLTVFLLAMGLGQLLLGPIVDAFGRRRPLLAGLLAFALASLWASQAPSIGILLTSRFVQGLAGALTLVVVMSSVRDVAKGARAAQLFALLMTIEGLAPVLAPAVGGYVDVHYGWRGVMLVLAAMGLLVLLNSAVALPETLPRAARLPLRLRAVASTYARIASDRSFLLPALALSSAFFVLFIYIAGASLVYQQRFGLSPDRFGLVFGATGVAVLMGAVTSVKLVQRAGVARLAVIGAMLMLAGSGLALAAAAAQLGLPGIVLGMFIAMWGLGMAEATLMSMAMGSQHSALGSTAALLGAFQLSISSAATPLAGKVVVLGTTPWLGFMLLASALLLLLTRLSAKQAPASLNALAGH</sequence>
<accession>A0A7G5EH56</accession>
<evidence type="ECO:0000256" key="7">
    <source>
        <dbReference type="ARBA" id="ARBA00023136"/>
    </source>
</evidence>
<feature type="transmembrane region" description="Helical" evidence="8">
    <location>
        <begin position="12"/>
        <end position="35"/>
    </location>
</feature>
<feature type="transmembrane region" description="Helical" evidence="8">
    <location>
        <begin position="218"/>
        <end position="242"/>
    </location>
</feature>
<keyword evidence="4" id="KW-1003">Cell membrane</keyword>
<dbReference type="Pfam" id="PF07690">
    <property type="entry name" value="MFS_1"/>
    <property type="match status" value="1"/>
</dbReference>
<keyword evidence="3 8" id="KW-0813">Transport</keyword>
<feature type="transmembrane region" description="Helical" evidence="8">
    <location>
        <begin position="311"/>
        <end position="330"/>
    </location>
</feature>
<dbReference type="RefSeq" id="WP_182327891.1">
    <property type="nucleotide sequence ID" value="NZ_CP058554.1"/>
</dbReference>
<organism evidence="10 11">
    <name type="scientific">Comamonas piscis</name>
    <dbReference type="NCBI Taxonomy" id="1562974"/>
    <lineage>
        <taxon>Bacteria</taxon>
        <taxon>Pseudomonadati</taxon>
        <taxon>Pseudomonadota</taxon>
        <taxon>Betaproteobacteria</taxon>
        <taxon>Burkholderiales</taxon>
        <taxon>Comamonadaceae</taxon>
        <taxon>Comamonas</taxon>
    </lineage>
</organism>
<dbReference type="InterPro" id="IPR005829">
    <property type="entry name" value="Sugar_transporter_CS"/>
</dbReference>
<feature type="transmembrane region" description="Helical" evidence="8">
    <location>
        <begin position="285"/>
        <end position="305"/>
    </location>
</feature>
<dbReference type="GO" id="GO:1990961">
    <property type="term" value="P:xenobiotic detoxification by transmembrane export across the plasma membrane"/>
    <property type="evidence" value="ECO:0007669"/>
    <property type="project" value="InterPro"/>
</dbReference>
<feature type="transmembrane region" description="Helical" evidence="8">
    <location>
        <begin position="367"/>
        <end position="389"/>
    </location>
</feature>
<feature type="transmembrane region" description="Helical" evidence="8">
    <location>
        <begin position="47"/>
        <end position="68"/>
    </location>
</feature>
<evidence type="ECO:0000256" key="3">
    <source>
        <dbReference type="ARBA" id="ARBA00022448"/>
    </source>
</evidence>
<dbReference type="SUPFAM" id="SSF103473">
    <property type="entry name" value="MFS general substrate transporter"/>
    <property type="match status" value="1"/>
</dbReference>
<keyword evidence="11" id="KW-1185">Reference proteome</keyword>
<evidence type="ECO:0000259" key="9">
    <source>
        <dbReference type="PROSITE" id="PS50850"/>
    </source>
</evidence>
<dbReference type="EMBL" id="CP058554">
    <property type="protein sequence ID" value="QMV73331.1"/>
    <property type="molecule type" value="Genomic_DNA"/>
</dbReference>
<comment type="subcellular location">
    <subcellularLocation>
        <location evidence="8">Cell inner membrane</location>
        <topology evidence="8">Multi-pass membrane protein</topology>
    </subcellularLocation>
    <subcellularLocation>
        <location evidence="1">Cell membrane</location>
        <topology evidence="1">Multi-pass membrane protein</topology>
    </subcellularLocation>
</comment>
<feature type="transmembrane region" description="Helical" evidence="8">
    <location>
        <begin position="138"/>
        <end position="160"/>
    </location>
</feature>
<dbReference type="InterPro" id="IPR020846">
    <property type="entry name" value="MFS_dom"/>
</dbReference>
<dbReference type="KEGG" id="cpis:HS961_11095"/>
<feature type="transmembrane region" description="Helical" evidence="8">
    <location>
        <begin position="166"/>
        <end position="188"/>
    </location>
</feature>
<evidence type="ECO:0000313" key="11">
    <source>
        <dbReference type="Proteomes" id="UP000515240"/>
    </source>
</evidence>
<dbReference type="AlphaFoldDB" id="A0A7G5EH56"/>
<evidence type="ECO:0000256" key="1">
    <source>
        <dbReference type="ARBA" id="ARBA00004651"/>
    </source>
</evidence>
<feature type="transmembrane region" description="Helical" evidence="8">
    <location>
        <begin position="80"/>
        <end position="97"/>
    </location>
</feature>
<evidence type="ECO:0000256" key="5">
    <source>
        <dbReference type="ARBA" id="ARBA00022692"/>
    </source>
</evidence>
<dbReference type="Proteomes" id="UP000515240">
    <property type="component" value="Chromosome"/>
</dbReference>
<name>A0A7G5EH56_9BURK</name>
<dbReference type="GO" id="GO:0005886">
    <property type="term" value="C:plasma membrane"/>
    <property type="evidence" value="ECO:0007669"/>
    <property type="project" value="UniProtKB-SubCell"/>
</dbReference>
<comment type="similarity">
    <text evidence="2 8">Belongs to the major facilitator superfamily. Bcr/CmlA family.</text>
</comment>
<feature type="transmembrane region" description="Helical" evidence="8">
    <location>
        <begin position="109"/>
        <end position="126"/>
    </location>
</feature>
<evidence type="ECO:0000256" key="4">
    <source>
        <dbReference type="ARBA" id="ARBA00022475"/>
    </source>
</evidence>
<keyword evidence="8" id="KW-0997">Cell inner membrane</keyword>
<dbReference type="PANTHER" id="PTHR23502">
    <property type="entry name" value="MAJOR FACILITATOR SUPERFAMILY"/>
    <property type="match status" value="1"/>
</dbReference>
<dbReference type="InterPro" id="IPR011701">
    <property type="entry name" value="MFS"/>
</dbReference>
<evidence type="ECO:0000256" key="2">
    <source>
        <dbReference type="ARBA" id="ARBA00006236"/>
    </source>
</evidence>
<dbReference type="GO" id="GO:0042910">
    <property type="term" value="F:xenobiotic transmembrane transporter activity"/>
    <property type="evidence" value="ECO:0007669"/>
    <property type="project" value="InterPro"/>
</dbReference>
<feature type="domain" description="Major facilitator superfamily (MFS) profile" evidence="9">
    <location>
        <begin position="14"/>
        <end position="395"/>
    </location>
</feature>
<evidence type="ECO:0000313" key="10">
    <source>
        <dbReference type="EMBL" id="QMV73331.1"/>
    </source>
</evidence>
<feature type="transmembrane region" description="Helical" evidence="8">
    <location>
        <begin position="342"/>
        <end position="361"/>
    </location>
</feature>
<evidence type="ECO:0000256" key="8">
    <source>
        <dbReference type="RuleBase" id="RU365088"/>
    </source>
</evidence>
<protein>
    <recommendedName>
        <fullName evidence="8">Bcr/CflA family efflux transporter</fullName>
    </recommendedName>
</protein>
<reference evidence="10 11" key="1">
    <citation type="journal article" date="2020" name="G3 (Bethesda)">
        <title>CeMbio - The Caenorhabditis elegans Microbiome Resource.</title>
        <authorList>
            <person name="Dirksen P."/>
            <person name="Assie A."/>
            <person name="Zimmermann J."/>
            <person name="Zhang F."/>
            <person name="Tietje A.M."/>
            <person name="Marsh S.A."/>
            <person name="Felix M.A."/>
            <person name="Shapira M."/>
            <person name="Kaleta C."/>
            <person name="Schulenburg H."/>
            <person name="Samuel B."/>
        </authorList>
    </citation>
    <scope>NUCLEOTIDE SEQUENCE [LARGE SCALE GENOMIC DNA]</scope>
    <source>
        <strain evidence="10 11">BIGb0172</strain>
    </source>
</reference>
<dbReference type="Gene3D" id="1.20.1720.10">
    <property type="entry name" value="Multidrug resistance protein D"/>
    <property type="match status" value="1"/>
</dbReference>
<dbReference type="PROSITE" id="PS00216">
    <property type="entry name" value="SUGAR_TRANSPORT_1"/>
    <property type="match status" value="1"/>
</dbReference>
<dbReference type="NCBIfam" id="TIGR00710">
    <property type="entry name" value="efflux_Bcr_CflA"/>
    <property type="match status" value="1"/>
</dbReference>
<feature type="transmembrane region" description="Helical" evidence="8">
    <location>
        <begin position="254"/>
        <end position="273"/>
    </location>
</feature>
<keyword evidence="7 8" id="KW-0472">Membrane</keyword>